<gene>
    <name evidence="3" type="ORF">RHTO0S_01e07206g</name>
</gene>
<sequence length="152" mass="16861">MSSTRLAAPATRSKTVATPTMGTLPLSKAYPSELVPTDTSPTSPFTLPPPNALVFKQHVHRYPEPVGLVERTRIWYMGVFWEVLEPWERVWIHSLLFALLFLLYIAFSRLFAPTHIAHIADRLRWYIFGLGSAVEAFGGAGGMRAHVGAGKA</sequence>
<reference evidence="3" key="1">
    <citation type="journal article" date="2014" name="Genome Announc.">
        <title>Draft genome sequence of Rhodosporidium toruloides CECT1137, an oleaginous yeast of biotechnological interest.</title>
        <authorList>
            <person name="Morin N."/>
            <person name="Calcas X."/>
            <person name="Devillers H."/>
            <person name="Durrens P."/>
            <person name="Sherman D.J."/>
            <person name="Nicaud J.-M."/>
            <person name="Neuveglise C."/>
        </authorList>
    </citation>
    <scope>NUCLEOTIDE SEQUENCE</scope>
    <source>
        <strain evidence="3">CECT1137</strain>
    </source>
</reference>
<accession>A0A061ADY9</accession>
<organism evidence="3">
    <name type="scientific">Rhodotorula toruloides</name>
    <name type="common">Yeast</name>
    <name type="synonym">Rhodosporidium toruloides</name>
    <dbReference type="NCBI Taxonomy" id="5286"/>
    <lineage>
        <taxon>Eukaryota</taxon>
        <taxon>Fungi</taxon>
        <taxon>Dikarya</taxon>
        <taxon>Basidiomycota</taxon>
        <taxon>Pucciniomycotina</taxon>
        <taxon>Microbotryomycetes</taxon>
        <taxon>Sporidiobolales</taxon>
        <taxon>Sporidiobolaceae</taxon>
        <taxon>Rhodotorula</taxon>
    </lineage>
</organism>
<protein>
    <submittedName>
        <fullName evidence="3">RHTO0S01e07206g1_1</fullName>
    </submittedName>
</protein>
<keyword evidence="2" id="KW-1133">Transmembrane helix</keyword>
<evidence type="ECO:0000256" key="2">
    <source>
        <dbReference type="SAM" id="Phobius"/>
    </source>
</evidence>
<dbReference type="EMBL" id="LK052936">
    <property type="protein sequence ID" value="CDR35792.1"/>
    <property type="molecule type" value="Genomic_DNA"/>
</dbReference>
<proteinExistence type="predicted"/>
<keyword evidence="2" id="KW-0472">Membrane</keyword>
<dbReference type="AlphaFoldDB" id="A0A061ADY9"/>
<keyword evidence="2" id="KW-0812">Transmembrane</keyword>
<dbReference type="OrthoDB" id="2527732at2759"/>
<feature type="transmembrane region" description="Helical" evidence="2">
    <location>
        <begin position="90"/>
        <end position="111"/>
    </location>
</feature>
<evidence type="ECO:0000313" key="3">
    <source>
        <dbReference type="EMBL" id="CDR35792.1"/>
    </source>
</evidence>
<evidence type="ECO:0000256" key="1">
    <source>
        <dbReference type="SAM" id="MobiDB-lite"/>
    </source>
</evidence>
<name>A0A061ADY9_RHOTO</name>
<feature type="region of interest" description="Disordered" evidence="1">
    <location>
        <begin position="1"/>
        <end position="24"/>
    </location>
</feature>
<feature type="compositionally biased region" description="Polar residues" evidence="1">
    <location>
        <begin position="12"/>
        <end position="21"/>
    </location>
</feature>
<feature type="transmembrane region" description="Helical" evidence="2">
    <location>
        <begin position="123"/>
        <end position="143"/>
    </location>
</feature>